<dbReference type="EMBL" id="BMAV01012885">
    <property type="protein sequence ID" value="GFY59915.1"/>
    <property type="molecule type" value="Genomic_DNA"/>
</dbReference>
<accession>A0A8X6XU12</accession>
<name>A0A8X6XU12_9ARAC</name>
<keyword evidence="3" id="KW-1185">Reference proteome</keyword>
<dbReference type="AlphaFoldDB" id="A0A8X6XU12"/>
<protein>
    <submittedName>
        <fullName evidence="2">tRNA-dihydrouridine synthase</fullName>
    </submittedName>
</protein>
<evidence type="ECO:0000313" key="2">
    <source>
        <dbReference type="EMBL" id="GFY59915.1"/>
    </source>
</evidence>
<evidence type="ECO:0000256" key="1">
    <source>
        <dbReference type="SAM" id="MobiDB-lite"/>
    </source>
</evidence>
<feature type="region of interest" description="Disordered" evidence="1">
    <location>
        <begin position="1"/>
        <end position="42"/>
    </location>
</feature>
<reference evidence="2" key="1">
    <citation type="submission" date="2020-08" db="EMBL/GenBank/DDBJ databases">
        <title>Multicomponent nature underlies the extraordinary mechanical properties of spider dragline silk.</title>
        <authorList>
            <person name="Kono N."/>
            <person name="Nakamura H."/>
            <person name="Mori M."/>
            <person name="Yoshida Y."/>
            <person name="Ohtoshi R."/>
            <person name="Malay A.D."/>
            <person name="Moran D.A.P."/>
            <person name="Tomita M."/>
            <person name="Numata K."/>
            <person name="Arakawa K."/>
        </authorList>
    </citation>
    <scope>NUCLEOTIDE SEQUENCE</scope>
</reference>
<proteinExistence type="predicted"/>
<feature type="compositionally biased region" description="Basic and acidic residues" evidence="1">
    <location>
        <begin position="11"/>
        <end position="31"/>
    </location>
</feature>
<dbReference type="Proteomes" id="UP000886998">
    <property type="component" value="Unassembled WGS sequence"/>
</dbReference>
<evidence type="ECO:0000313" key="3">
    <source>
        <dbReference type="Proteomes" id="UP000886998"/>
    </source>
</evidence>
<dbReference type="OrthoDB" id="272303at2759"/>
<organism evidence="2 3">
    <name type="scientific">Trichonephila inaurata madagascariensis</name>
    <dbReference type="NCBI Taxonomy" id="2747483"/>
    <lineage>
        <taxon>Eukaryota</taxon>
        <taxon>Metazoa</taxon>
        <taxon>Ecdysozoa</taxon>
        <taxon>Arthropoda</taxon>
        <taxon>Chelicerata</taxon>
        <taxon>Arachnida</taxon>
        <taxon>Araneae</taxon>
        <taxon>Araneomorphae</taxon>
        <taxon>Entelegynae</taxon>
        <taxon>Araneoidea</taxon>
        <taxon>Nephilidae</taxon>
        <taxon>Trichonephila</taxon>
        <taxon>Trichonephila inaurata</taxon>
    </lineage>
</organism>
<gene>
    <name evidence="2" type="primary">NCL1_35426</name>
    <name evidence="2" type="ORF">TNIN_94841</name>
</gene>
<sequence>MKPVTETPKQNTDKKTESKTAEGSAAEKRSMSENVLSRKKLKKLQKNPEKQFGIKKFIFEKCQNCLNPKDINFYIIPKTDKTECACESDLSEADKSILNPVVKENIDYSTQNAVL</sequence>
<comment type="caution">
    <text evidence="2">The sequence shown here is derived from an EMBL/GenBank/DDBJ whole genome shotgun (WGS) entry which is preliminary data.</text>
</comment>